<sequence>MAGDPRAVRSAGANSGLDFNRFAAEVAVSSARVLLHLLSVLG</sequence>
<organism evidence="1 2">
    <name type="scientific">Mycobacterium shigaense</name>
    <dbReference type="NCBI Taxonomy" id="722731"/>
    <lineage>
        <taxon>Bacteria</taxon>
        <taxon>Bacillati</taxon>
        <taxon>Actinomycetota</taxon>
        <taxon>Actinomycetes</taxon>
        <taxon>Mycobacteriales</taxon>
        <taxon>Mycobacteriaceae</taxon>
        <taxon>Mycobacterium</taxon>
        <taxon>Mycobacterium simiae complex</taxon>
    </lineage>
</organism>
<reference evidence="2" key="1">
    <citation type="submission" date="2017-06" db="EMBL/GenBank/DDBJ databases">
        <title>Complete Genome Sequence of Mycobacterium shigaense.</title>
        <authorList>
            <person name="Fukano H."/>
            <person name="Yoshida M."/>
            <person name="Kazumi Y."/>
            <person name="Ogura Y."/>
            <person name="Mitarai S."/>
            <person name="Hayashi T."/>
            <person name="Hoshino Y."/>
        </authorList>
    </citation>
    <scope>NUCLEOTIDE SEQUENCE [LARGE SCALE GENOMIC DNA]</scope>
    <source>
        <strain evidence="2">UN-152</strain>
    </source>
</reference>
<evidence type="ECO:0000313" key="1">
    <source>
        <dbReference type="EMBL" id="BAX90371.1"/>
    </source>
</evidence>
<keyword evidence="2" id="KW-1185">Reference proteome</keyword>
<dbReference type="AlphaFoldDB" id="A0A1Z4EBM8"/>
<protein>
    <submittedName>
        <fullName evidence="1">Uncharacterized protein</fullName>
    </submittedName>
</protein>
<name>A0A1Z4EBM8_9MYCO</name>
<dbReference type="KEGG" id="mshg:MSG_00205"/>
<dbReference type="Proteomes" id="UP000217736">
    <property type="component" value="Chromosome"/>
</dbReference>
<evidence type="ECO:0000313" key="2">
    <source>
        <dbReference type="Proteomes" id="UP000217736"/>
    </source>
</evidence>
<accession>A0A1Z4EBM8</accession>
<dbReference type="EMBL" id="AP018164">
    <property type="protein sequence ID" value="BAX90371.1"/>
    <property type="molecule type" value="Genomic_DNA"/>
</dbReference>
<proteinExistence type="predicted"/>
<gene>
    <name evidence="1" type="ORF">MSG_00205</name>
</gene>